<dbReference type="GO" id="GO:0003677">
    <property type="term" value="F:DNA binding"/>
    <property type="evidence" value="ECO:0007669"/>
    <property type="project" value="UniProtKB-KW"/>
</dbReference>
<dbReference type="PANTHER" id="PTHR33204:SF18">
    <property type="entry name" value="TRANSCRIPTIONAL REGULATORY PROTEIN"/>
    <property type="match status" value="1"/>
</dbReference>
<dbReference type="Pfam" id="PF01638">
    <property type="entry name" value="HxlR"/>
    <property type="match status" value="1"/>
</dbReference>
<keyword evidence="6" id="KW-1185">Reference proteome</keyword>
<protein>
    <submittedName>
        <fullName evidence="5">Transcriptional regulator</fullName>
    </submittedName>
</protein>
<dbReference type="RefSeq" id="WP_131571697.1">
    <property type="nucleotide sequence ID" value="NZ_JAINFK010000010.1"/>
</dbReference>
<organism evidence="5 6">
    <name type="scientific">Oricola cellulosilytica</name>
    <dbReference type="NCBI Taxonomy" id="1429082"/>
    <lineage>
        <taxon>Bacteria</taxon>
        <taxon>Pseudomonadati</taxon>
        <taxon>Pseudomonadota</taxon>
        <taxon>Alphaproteobacteria</taxon>
        <taxon>Hyphomicrobiales</taxon>
        <taxon>Ahrensiaceae</taxon>
        <taxon>Oricola</taxon>
    </lineage>
</organism>
<dbReference type="InterPro" id="IPR002577">
    <property type="entry name" value="HTH_HxlR"/>
</dbReference>
<dbReference type="InterPro" id="IPR036388">
    <property type="entry name" value="WH-like_DNA-bd_sf"/>
</dbReference>
<dbReference type="Gene3D" id="1.10.10.10">
    <property type="entry name" value="Winged helix-like DNA-binding domain superfamily/Winged helix DNA-binding domain"/>
    <property type="match status" value="1"/>
</dbReference>
<keyword evidence="3" id="KW-0804">Transcription</keyword>
<evidence type="ECO:0000256" key="1">
    <source>
        <dbReference type="ARBA" id="ARBA00023015"/>
    </source>
</evidence>
<sequence>MKKISDFNGVCDTDCPVARANDIIGGKWTTLIIRDLLSGKKRYSELARSLAGISPRMLAARLDMLCGAGLVAKTVYPTVPPKTEYELTDAGKRIEPVIAAMAEFGSKLR</sequence>
<feature type="domain" description="HTH hxlR-type" evidence="4">
    <location>
        <begin position="15"/>
        <end position="109"/>
    </location>
</feature>
<accession>A0A4V2MN12</accession>
<evidence type="ECO:0000259" key="4">
    <source>
        <dbReference type="PROSITE" id="PS51118"/>
    </source>
</evidence>
<proteinExistence type="predicted"/>
<dbReference type="InterPro" id="IPR036390">
    <property type="entry name" value="WH_DNA-bd_sf"/>
</dbReference>
<dbReference type="EMBL" id="SJST01000011">
    <property type="protein sequence ID" value="TCD10952.1"/>
    <property type="molecule type" value="Genomic_DNA"/>
</dbReference>
<dbReference type="AlphaFoldDB" id="A0A4V2MN12"/>
<dbReference type="PROSITE" id="PS51118">
    <property type="entry name" value="HTH_HXLR"/>
    <property type="match status" value="1"/>
</dbReference>
<evidence type="ECO:0000256" key="2">
    <source>
        <dbReference type="ARBA" id="ARBA00023125"/>
    </source>
</evidence>
<comment type="caution">
    <text evidence="5">The sequence shown here is derived from an EMBL/GenBank/DDBJ whole genome shotgun (WGS) entry which is preliminary data.</text>
</comment>
<reference evidence="5 6" key="1">
    <citation type="journal article" date="2015" name="Antonie Van Leeuwenhoek">
        <title>Oricola cellulosilytica gen. nov., sp. nov., a cellulose-degrading bacterium of the family Phyllobacteriaceae isolated from surface seashore water, and emended descriptions of Mesorhizobium loti and Phyllobacterium myrsinacearum.</title>
        <authorList>
            <person name="Hameed A."/>
            <person name="Shahina M."/>
            <person name="Lai W.A."/>
            <person name="Lin S.Y."/>
            <person name="Young L.S."/>
            <person name="Liu Y.C."/>
            <person name="Hsu Y.H."/>
            <person name="Young C.C."/>
        </authorList>
    </citation>
    <scope>NUCLEOTIDE SEQUENCE [LARGE SCALE GENOMIC DNA]</scope>
    <source>
        <strain evidence="5 6">KCTC 52183</strain>
    </source>
</reference>
<keyword evidence="1" id="KW-0805">Transcription regulation</keyword>
<evidence type="ECO:0000313" key="6">
    <source>
        <dbReference type="Proteomes" id="UP000291301"/>
    </source>
</evidence>
<dbReference type="OrthoDB" id="9800350at2"/>
<gene>
    <name evidence="5" type="ORF">E0D97_17525</name>
</gene>
<evidence type="ECO:0000256" key="3">
    <source>
        <dbReference type="ARBA" id="ARBA00023163"/>
    </source>
</evidence>
<keyword evidence="2" id="KW-0238">DNA-binding</keyword>
<dbReference type="PANTHER" id="PTHR33204">
    <property type="entry name" value="TRANSCRIPTIONAL REGULATOR, MARR FAMILY"/>
    <property type="match status" value="1"/>
</dbReference>
<dbReference type="Proteomes" id="UP000291301">
    <property type="component" value="Unassembled WGS sequence"/>
</dbReference>
<name>A0A4V2MN12_9HYPH</name>
<dbReference type="SUPFAM" id="SSF46785">
    <property type="entry name" value="Winged helix' DNA-binding domain"/>
    <property type="match status" value="1"/>
</dbReference>
<evidence type="ECO:0000313" key="5">
    <source>
        <dbReference type="EMBL" id="TCD10952.1"/>
    </source>
</evidence>